<protein>
    <submittedName>
        <fullName evidence="1">Uncharacterized protein</fullName>
    </submittedName>
</protein>
<gene>
    <name evidence="1" type="ORF">HAX54_023583</name>
</gene>
<dbReference type="PANTHER" id="PTHR45290">
    <property type="entry name" value="OS03G0300300 PROTEIN"/>
    <property type="match status" value="1"/>
</dbReference>
<dbReference type="Proteomes" id="UP000823775">
    <property type="component" value="Unassembled WGS sequence"/>
</dbReference>
<reference evidence="1 2" key="1">
    <citation type="journal article" date="2021" name="BMC Genomics">
        <title>Datura genome reveals duplications of psychoactive alkaloid biosynthetic genes and high mutation rate following tissue culture.</title>
        <authorList>
            <person name="Rajewski A."/>
            <person name="Carter-House D."/>
            <person name="Stajich J."/>
            <person name="Litt A."/>
        </authorList>
    </citation>
    <scope>NUCLEOTIDE SEQUENCE [LARGE SCALE GENOMIC DNA]</scope>
    <source>
        <strain evidence="1">AR-01</strain>
    </source>
</reference>
<accession>A0ABS8UYI8</accession>
<feature type="non-terminal residue" evidence="1">
    <location>
        <position position="92"/>
    </location>
</feature>
<organism evidence="1 2">
    <name type="scientific">Datura stramonium</name>
    <name type="common">Jimsonweed</name>
    <name type="synonym">Common thornapple</name>
    <dbReference type="NCBI Taxonomy" id="4076"/>
    <lineage>
        <taxon>Eukaryota</taxon>
        <taxon>Viridiplantae</taxon>
        <taxon>Streptophyta</taxon>
        <taxon>Embryophyta</taxon>
        <taxon>Tracheophyta</taxon>
        <taxon>Spermatophyta</taxon>
        <taxon>Magnoliopsida</taxon>
        <taxon>eudicotyledons</taxon>
        <taxon>Gunneridae</taxon>
        <taxon>Pentapetalae</taxon>
        <taxon>asterids</taxon>
        <taxon>lamiids</taxon>
        <taxon>Solanales</taxon>
        <taxon>Solanaceae</taxon>
        <taxon>Solanoideae</taxon>
        <taxon>Datureae</taxon>
        <taxon>Datura</taxon>
    </lineage>
</organism>
<comment type="caution">
    <text evidence="1">The sequence shown here is derived from an EMBL/GenBank/DDBJ whole genome shotgun (WGS) entry which is preliminary data.</text>
</comment>
<sequence>MSFGHLSDMGCSEGWYRPRFANIVTETETCFIKPGGHLSMDYTCMKWLSCDRRKKRKLGTSLLVLGTGSGDVLALDVSAGHLKWRFSDCHPG</sequence>
<proteinExistence type="predicted"/>
<dbReference type="EMBL" id="JACEIK010002865">
    <property type="protein sequence ID" value="MCD9639205.1"/>
    <property type="molecule type" value="Genomic_DNA"/>
</dbReference>
<name>A0ABS8UYI8_DATST</name>
<dbReference type="PANTHER" id="PTHR45290:SF1">
    <property type="entry name" value="OS03G0300300 PROTEIN"/>
    <property type="match status" value="1"/>
</dbReference>
<evidence type="ECO:0000313" key="2">
    <source>
        <dbReference type="Proteomes" id="UP000823775"/>
    </source>
</evidence>
<keyword evidence="2" id="KW-1185">Reference proteome</keyword>
<evidence type="ECO:0000313" key="1">
    <source>
        <dbReference type="EMBL" id="MCD9639205.1"/>
    </source>
</evidence>